<dbReference type="PRINTS" id="PR00385">
    <property type="entry name" value="P450"/>
</dbReference>
<keyword evidence="2" id="KW-0503">Monooxygenase</keyword>
<dbReference type="InterPro" id="IPR017972">
    <property type="entry name" value="Cyt_P450_CS"/>
</dbReference>
<dbReference type="PANTHER" id="PTHR46696:SF4">
    <property type="entry name" value="BIOTIN BIOSYNTHESIS CYTOCHROME P450"/>
    <property type="match status" value="1"/>
</dbReference>
<gene>
    <name evidence="3" type="ORF">BC739_005542</name>
</gene>
<dbReference type="EMBL" id="JACJID010000004">
    <property type="protein sequence ID" value="MBA8928325.1"/>
    <property type="molecule type" value="Genomic_DNA"/>
</dbReference>
<dbReference type="RefSeq" id="WP_025356589.1">
    <property type="nucleotide sequence ID" value="NZ_BAAABQ010000073.1"/>
</dbReference>
<dbReference type="CDD" id="cd20625">
    <property type="entry name" value="CYP164-like"/>
    <property type="match status" value="1"/>
</dbReference>
<keyword evidence="2" id="KW-0349">Heme</keyword>
<dbReference type="InterPro" id="IPR001128">
    <property type="entry name" value="Cyt_P450"/>
</dbReference>
<name>A0ABR6BN59_9PSEU</name>
<keyword evidence="2" id="KW-0560">Oxidoreductase</keyword>
<dbReference type="Proteomes" id="UP000517916">
    <property type="component" value="Unassembled WGS sequence"/>
</dbReference>
<dbReference type="InterPro" id="IPR002397">
    <property type="entry name" value="Cyt_P450_B"/>
</dbReference>
<comment type="similarity">
    <text evidence="1 2">Belongs to the cytochrome P450 family.</text>
</comment>
<protein>
    <submittedName>
        <fullName evidence="3">P450-derived glycosyltransferase activator</fullName>
    </submittedName>
</protein>
<evidence type="ECO:0000256" key="2">
    <source>
        <dbReference type="RuleBase" id="RU000461"/>
    </source>
</evidence>
<accession>A0ABR6BN59</accession>
<keyword evidence="4" id="KW-1185">Reference proteome</keyword>
<dbReference type="PRINTS" id="PR00359">
    <property type="entry name" value="BP450"/>
</dbReference>
<organism evidence="3 4">
    <name type="scientific">Kutzneria viridogrisea</name>
    <dbReference type="NCBI Taxonomy" id="47990"/>
    <lineage>
        <taxon>Bacteria</taxon>
        <taxon>Bacillati</taxon>
        <taxon>Actinomycetota</taxon>
        <taxon>Actinomycetes</taxon>
        <taxon>Pseudonocardiales</taxon>
        <taxon>Pseudonocardiaceae</taxon>
        <taxon>Kutzneria</taxon>
    </lineage>
</organism>
<dbReference type="Pfam" id="PF00067">
    <property type="entry name" value="p450"/>
    <property type="match status" value="1"/>
</dbReference>
<dbReference type="PANTHER" id="PTHR46696">
    <property type="entry name" value="P450, PUTATIVE (EUROFUNG)-RELATED"/>
    <property type="match status" value="1"/>
</dbReference>
<sequence>MGDRRLAATLFASRVVAGIFGALGDPLARLVRDTGSADPYPIYESIRARGVLVPSRLGPLMTASHPLANSVLRDARFGVMPNSEMTGLDLDLRGHGPLPVVDPIEGSFLMRNPPDHTRLRRLAAPSFSPRALREQTEIVESVVAGFLDELAERPSFDLVTDFAARVPIKVICGLLGASDAEHARMMDWGTTLAGAIDGVRTMRQVHTLRRTLVELNEFLTEVAEDHRARPREDVVSHLLADPDLSREDLLATSGLLLAAGFETTVNLIGNGVLALLANPEAKRRLIEDPDCAPNVVEEVLRLDPPAQFSGRTALEPVELAGRVVPKGTPVILLLAAANRDPEVFADPHRFDIDRPNAKDHLAFSSGIHYCLGASLARMEGAIALRALFTRLPGLRLVGPVRRRPSRAIRGPLRMPVTARTRSTVA</sequence>
<dbReference type="SUPFAM" id="SSF48264">
    <property type="entry name" value="Cytochrome P450"/>
    <property type="match status" value="1"/>
</dbReference>
<dbReference type="Gene3D" id="1.10.630.10">
    <property type="entry name" value="Cytochrome P450"/>
    <property type="match status" value="1"/>
</dbReference>
<dbReference type="InterPro" id="IPR036396">
    <property type="entry name" value="Cyt_P450_sf"/>
</dbReference>
<reference evidence="3 4" key="1">
    <citation type="submission" date="2020-08" db="EMBL/GenBank/DDBJ databases">
        <title>Genomic Encyclopedia of Archaeal and Bacterial Type Strains, Phase II (KMG-II): from individual species to whole genera.</title>
        <authorList>
            <person name="Goeker M."/>
        </authorList>
    </citation>
    <scope>NUCLEOTIDE SEQUENCE [LARGE SCALE GENOMIC DNA]</scope>
    <source>
        <strain evidence="3 4">DSM 43850</strain>
    </source>
</reference>
<proteinExistence type="inferred from homology"/>
<dbReference type="PROSITE" id="PS00086">
    <property type="entry name" value="CYTOCHROME_P450"/>
    <property type="match status" value="1"/>
</dbReference>
<keyword evidence="2" id="KW-0408">Iron</keyword>
<evidence type="ECO:0000313" key="4">
    <source>
        <dbReference type="Proteomes" id="UP000517916"/>
    </source>
</evidence>
<evidence type="ECO:0000313" key="3">
    <source>
        <dbReference type="EMBL" id="MBA8928325.1"/>
    </source>
</evidence>
<evidence type="ECO:0000256" key="1">
    <source>
        <dbReference type="ARBA" id="ARBA00010617"/>
    </source>
</evidence>
<keyword evidence="2" id="KW-0479">Metal-binding</keyword>
<comment type="caution">
    <text evidence="3">The sequence shown here is derived from an EMBL/GenBank/DDBJ whole genome shotgun (WGS) entry which is preliminary data.</text>
</comment>